<evidence type="ECO:0000256" key="1">
    <source>
        <dbReference type="SAM" id="Phobius"/>
    </source>
</evidence>
<dbReference type="Pfam" id="PF13160">
    <property type="entry name" value="DUF3995"/>
    <property type="match status" value="1"/>
</dbReference>
<name>A0ABZ1WDY2_9ACTN</name>
<gene>
    <name evidence="2" type="ORF">OG469_28475</name>
</gene>
<keyword evidence="1" id="KW-0812">Transmembrane</keyword>
<accession>A0ABZ1WDY2</accession>
<organism evidence="2 3">
    <name type="scientific">Kitasatospora herbaricolor</name>
    <dbReference type="NCBI Taxonomy" id="68217"/>
    <lineage>
        <taxon>Bacteria</taxon>
        <taxon>Bacillati</taxon>
        <taxon>Actinomycetota</taxon>
        <taxon>Actinomycetes</taxon>
        <taxon>Kitasatosporales</taxon>
        <taxon>Streptomycetaceae</taxon>
        <taxon>Kitasatospora</taxon>
    </lineage>
</organism>
<sequence length="146" mass="14319">MDAVRNTGAAVAGALAATGALHAAWAATPWPLRTREDFADAVVGVGVEGLPSPAACLAVAGALGAAAYLVGARAGALPAAGPRWVRGAGSGTVAAVLLARGAGGLLLFGSGRIERTERFLRLDRRYYSPLCLALGAGAGLVAAAGD</sequence>
<keyword evidence="1" id="KW-1133">Transmembrane helix</keyword>
<evidence type="ECO:0000313" key="2">
    <source>
        <dbReference type="EMBL" id="WUS59095.1"/>
    </source>
</evidence>
<reference evidence="2 3" key="1">
    <citation type="submission" date="2022-10" db="EMBL/GenBank/DDBJ databases">
        <title>The complete genomes of actinobacterial strains from the NBC collection.</title>
        <authorList>
            <person name="Joergensen T.S."/>
            <person name="Alvarez Arevalo M."/>
            <person name="Sterndorff E.B."/>
            <person name="Faurdal D."/>
            <person name="Vuksanovic O."/>
            <person name="Mourched A.-S."/>
            <person name="Charusanti P."/>
            <person name="Shaw S."/>
            <person name="Blin K."/>
            <person name="Weber T."/>
        </authorList>
    </citation>
    <scope>NUCLEOTIDE SEQUENCE [LARGE SCALE GENOMIC DNA]</scope>
    <source>
        <strain evidence="2 3">NBC_01247</strain>
    </source>
</reference>
<proteinExistence type="predicted"/>
<feature type="transmembrane region" description="Helical" evidence="1">
    <location>
        <begin position="126"/>
        <end position="145"/>
    </location>
</feature>
<evidence type="ECO:0000313" key="3">
    <source>
        <dbReference type="Proteomes" id="UP001432014"/>
    </source>
</evidence>
<dbReference type="EMBL" id="CP108482">
    <property type="protein sequence ID" value="WUS59095.1"/>
    <property type="molecule type" value="Genomic_DNA"/>
</dbReference>
<dbReference type="RefSeq" id="WP_191289073.1">
    <property type="nucleotide sequence ID" value="NZ_CP108460.1"/>
</dbReference>
<protein>
    <submittedName>
        <fullName evidence="2">DUF3995 domain-containing protein</fullName>
    </submittedName>
</protein>
<dbReference type="InterPro" id="IPR025058">
    <property type="entry name" value="DUF3995"/>
</dbReference>
<dbReference type="Proteomes" id="UP001432014">
    <property type="component" value="Chromosome"/>
</dbReference>
<keyword evidence="1" id="KW-0472">Membrane</keyword>
<keyword evidence="3" id="KW-1185">Reference proteome</keyword>
<feature type="transmembrane region" description="Helical" evidence="1">
    <location>
        <begin position="50"/>
        <end position="72"/>
    </location>
</feature>